<evidence type="ECO:0000259" key="1">
    <source>
        <dbReference type="Pfam" id="PF00646"/>
    </source>
</evidence>
<organism evidence="3 4">
    <name type="scientific">Papaver somniferum</name>
    <name type="common">Opium poppy</name>
    <dbReference type="NCBI Taxonomy" id="3469"/>
    <lineage>
        <taxon>Eukaryota</taxon>
        <taxon>Viridiplantae</taxon>
        <taxon>Streptophyta</taxon>
        <taxon>Embryophyta</taxon>
        <taxon>Tracheophyta</taxon>
        <taxon>Spermatophyta</taxon>
        <taxon>Magnoliopsida</taxon>
        <taxon>Ranunculales</taxon>
        <taxon>Papaveraceae</taxon>
        <taxon>Papaveroideae</taxon>
        <taxon>Papaver</taxon>
    </lineage>
</organism>
<evidence type="ECO:0000313" key="4">
    <source>
        <dbReference type="Proteomes" id="UP000316621"/>
    </source>
</evidence>
<dbReference type="SUPFAM" id="SSF81383">
    <property type="entry name" value="F-box domain"/>
    <property type="match status" value="1"/>
</dbReference>
<dbReference type="Pfam" id="PF00646">
    <property type="entry name" value="F-box"/>
    <property type="match status" value="1"/>
</dbReference>
<dbReference type="AlphaFoldDB" id="A0A4Y7IVY1"/>
<keyword evidence="4" id="KW-1185">Reference proteome</keyword>
<dbReference type="InterPro" id="IPR001810">
    <property type="entry name" value="F-box_dom"/>
</dbReference>
<dbReference type="Proteomes" id="UP000316621">
    <property type="component" value="Chromosome 3"/>
</dbReference>
<feature type="domain" description="F-box" evidence="1">
    <location>
        <begin position="342"/>
        <end position="371"/>
    </location>
</feature>
<protein>
    <recommendedName>
        <fullName evidence="5">F-box domain-containing protein</fullName>
    </recommendedName>
</protein>
<dbReference type="InterPro" id="IPR013187">
    <property type="entry name" value="F-box-assoc_dom_typ3"/>
</dbReference>
<feature type="domain" description="F-box associated beta-propeller type 3" evidence="2">
    <location>
        <begin position="436"/>
        <end position="533"/>
    </location>
</feature>
<name>A0A4Y7IVY1_PAPSO</name>
<dbReference type="Gene3D" id="1.20.1280.50">
    <property type="match status" value="1"/>
</dbReference>
<dbReference type="PANTHER" id="PTHR31672">
    <property type="entry name" value="BNACNNG10540D PROTEIN"/>
    <property type="match status" value="1"/>
</dbReference>
<dbReference type="InterPro" id="IPR050796">
    <property type="entry name" value="SCF_F-box_component"/>
</dbReference>
<dbReference type="Gramene" id="RZC53044">
    <property type="protein sequence ID" value="RZC53044"/>
    <property type="gene ID" value="C5167_011899"/>
</dbReference>
<proteinExistence type="predicted"/>
<accession>A0A4Y7IVY1</accession>
<evidence type="ECO:0000259" key="2">
    <source>
        <dbReference type="Pfam" id="PF08268"/>
    </source>
</evidence>
<dbReference type="PANTHER" id="PTHR31672:SF13">
    <property type="entry name" value="F-BOX PROTEIN CPR30-LIKE"/>
    <property type="match status" value="1"/>
</dbReference>
<sequence>MVVSDGNDGYEADGDGWWRWYILMVDMVVVGDGSGGSDDGVAGEIYQRTDMDSESNTYVDDGSTASKGASAVCPMLSQGMLMNTLSMEYQCLHKWYHEPDFHGSQAAILKEVISADCKGEMYQSFLDSENNTCLVDVSTTADEIFLVADSRGSPAVKSKAGEGALNTVPHYFGSRTNADEGRPYLHFERVIFGDDGPTTKESISLCNDLSVSPTVIPTSGKGEPYQRTDMDSESNTCCCDGLATEKGISFFSDIVSQAVKPILSIGNNIVWLTNNTYRDDGSTIAEAHLVGGNMVVEAVISKAGEGDFLDSERDTCRYDGLATKEAMAGEAQRAYMESLPSDILSRVPAESVLDCKLVCKRWETFIRSRNFANMHLRRLLNHLDGGEDCNHYLAANVESSLFFACRFDESKTLLYHGGQVSDRISIGEKYIYNQNLKRIYHAPMHTDLLARHFVGSCNGLVCTYQLHNEILDPIYICNPLTREYVYLPQLVVNKEDVDHLLKIDGEASMYYEMACGFGYARSTKEYKVVRIHYLDYNEGTVEVPSIPGLWSLI</sequence>
<gene>
    <name evidence="3" type="ORF">C5167_011899</name>
</gene>
<dbReference type="Pfam" id="PF08268">
    <property type="entry name" value="FBA_3"/>
    <property type="match status" value="1"/>
</dbReference>
<dbReference type="EMBL" id="CM010717">
    <property type="protein sequence ID" value="RZC53044.1"/>
    <property type="molecule type" value="Genomic_DNA"/>
</dbReference>
<reference evidence="3 4" key="1">
    <citation type="journal article" date="2018" name="Science">
        <title>The opium poppy genome and morphinan production.</title>
        <authorList>
            <person name="Guo L."/>
            <person name="Winzer T."/>
            <person name="Yang X."/>
            <person name="Li Y."/>
            <person name="Ning Z."/>
            <person name="He Z."/>
            <person name="Teodor R."/>
            <person name="Lu Y."/>
            <person name="Bowser T.A."/>
            <person name="Graham I.A."/>
            <person name="Ye K."/>
        </authorList>
    </citation>
    <scope>NUCLEOTIDE SEQUENCE [LARGE SCALE GENOMIC DNA]</scope>
    <source>
        <strain evidence="4">cv. HN1</strain>
        <tissue evidence="3">Leaves</tissue>
    </source>
</reference>
<dbReference type="InterPro" id="IPR036047">
    <property type="entry name" value="F-box-like_dom_sf"/>
</dbReference>
<evidence type="ECO:0008006" key="5">
    <source>
        <dbReference type="Google" id="ProtNLM"/>
    </source>
</evidence>
<evidence type="ECO:0000313" key="3">
    <source>
        <dbReference type="EMBL" id="RZC53044.1"/>
    </source>
</evidence>